<feature type="transmembrane region" description="Helical" evidence="1">
    <location>
        <begin position="159"/>
        <end position="179"/>
    </location>
</feature>
<feature type="transmembrane region" description="Helical" evidence="1">
    <location>
        <begin position="44"/>
        <end position="66"/>
    </location>
</feature>
<feature type="transmembrane region" description="Helical" evidence="1">
    <location>
        <begin position="12"/>
        <end position="32"/>
    </location>
</feature>
<keyword evidence="1" id="KW-0812">Transmembrane</keyword>
<dbReference type="EMBL" id="FMZO01000004">
    <property type="protein sequence ID" value="SDC81814.1"/>
    <property type="molecule type" value="Genomic_DNA"/>
</dbReference>
<proteinExistence type="predicted"/>
<sequence>MGPSMILAQLTPFGWTLIAVMIVSVFIALKFLKRTNPESKPGCAGVAYVATICFILFLFVLVFLPLLSQRIYQGITGERSGGFLEWITVGGCFVMVSGMFYLMSWGIAFALGRNTRRFAAVGRQLLAWFLIPMAMLFMFSVLCYAVYLHFAGQKQQPFWVIAICLLFAVALFFGCWGYLKMLADQQRTLRNNKNNRRGNKL</sequence>
<keyword evidence="1" id="KW-0472">Membrane</keyword>
<name>A0A1G6PQA2_NIADE</name>
<evidence type="ECO:0000256" key="1">
    <source>
        <dbReference type="SAM" id="Phobius"/>
    </source>
</evidence>
<feature type="transmembrane region" description="Helical" evidence="1">
    <location>
        <begin position="86"/>
        <end position="113"/>
    </location>
</feature>
<keyword evidence="3" id="KW-1185">Reference proteome</keyword>
<dbReference type="RefSeq" id="WP_090389732.1">
    <property type="nucleotide sequence ID" value="NZ_FMZO01000004.1"/>
</dbReference>
<dbReference type="Proteomes" id="UP000198757">
    <property type="component" value="Unassembled WGS sequence"/>
</dbReference>
<protein>
    <submittedName>
        <fullName evidence="2">Uncharacterized protein</fullName>
    </submittedName>
</protein>
<reference evidence="3" key="1">
    <citation type="submission" date="2016-10" db="EMBL/GenBank/DDBJ databases">
        <authorList>
            <person name="Varghese N."/>
            <person name="Submissions S."/>
        </authorList>
    </citation>
    <scope>NUCLEOTIDE SEQUENCE [LARGE SCALE GENOMIC DNA]</scope>
    <source>
        <strain evidence="3">DSM 25811 / CCM 8410 / LMG 26954 / E90</strain>
    </source>
</reference>
<dbReference type="AlphaFoldDB" id="A0A1G6PQA2"/>
<evidence type="ECO:0000313" key="3">
    <source>
        <dbReference type="Proteomes" id="UP000198757"/>
    </source>
</evidence>
<organism evidence="2 3">
    <name type="scientific">Niabella drilacis (strain DSM 25811 / CCM 8410 / CCUG 62505 / LMG 26954 / E90)</name>
    <dbReference type="NCBI Taxonomy" id="1285928"/>
    <lineage>
        <taxon>Bacteria</taxon>
        <taxon>Pseudomonadati</taxon>
        <taxon>Bacteroidota</taxon>
        <taxon>Chitinophagia</taxon>
        <taxon>Chitinophagales</taxon>
        <taxon>Chitinophagaceae</taxon>
        <taxon>Niabella</taxon>
    </lineage>
</organism>
<accession>A0A1G6PQA2</accession>
<keyword evidence="1" id="KW-1133">Transmembrane helix</keyword>
<dbReference type="STRING" id="1285928.SAMN04487894_104109"/>
<dbReference type="OrthoDB" id="1350302at2"/>
<evidence type="ECO:0000313" key="2">
    <source>
        <dbReference type="EMBL" id="SDC81814.1"/>
    </source>
</evidence>
<gene>
    <name evidence="2" type="ORF">SAMN04487894_104109</name>
</gene>
<feature type="transmembrane region" description="Helical" evidence="1">
    <location>
        <begin position="125"/>
        <end position="147"/>
    </location>
</feature>